<protein>
    <submittedName>
        <fullName evidence="2">Uncharacterized protein</fullName>
    </submittedName>
</protein>
<accession>A0A4Z1EDY8</accession>
<feature type="region of interest" description="Disordered" evidence="1">
    <location>
        <begin position="1"/>
        <end position="71"/>
    </location>
</feature>
<organism evidence="2 3">
    <name type="scientific">Botrytis tulipae</name>
    <dbReference type="NCBI Taxonomy" id="87230"/>
    <lineage>
        <taxon>Eukaryota</taxon>
        <taxon>Fungi</taxon>
        <taxon>Dikarya</taxon>
        <taxon>Ascomycota</taxon>
        <taxon>Pezizomycotina</taxon>
        <taxon>Leotiomycetes</taxon>
        <taxon>Helotiales</taxon>
        <taxon>Sclerotiniaceae</taxon>
        <taxon>Botrytis</taxon>
    </lineage>
</organism>
<dbReference type="EMBL" id="PQXH01000201">
    <property type="protein sequence ID" value="TGO08598.1"/>
    <property type="molecule type" value="Genomic_DNA"/>
</dbReference>
<feature type="region of interest" description="Disordered" evidence="1">
    <location>
        <begin position="131"/>
        <end position="166"/>
    </location>
</feature>
<gene>
    <name evidence="2" type="ORF">BTUL_0201g00120</name>
</gene>
<dbReference type="Proteomes" id="UP000297777">
    <property type="component" value="Unassembled WGS sequence"/>
</dbReference>
<evidence type="ECO:0000256" key="1">
    <source>
        <dbReference type="SAM" id="MobiDB-lite"/>
    </source>
</evidence>
<keyword evidence="3" id="KW-1185">Reference proteome</keyword>
<feature type="compositionally biased region" description="Polar residues" evidence="1">
    <location>
        <begin position="26"/>
        <end position="38"/>
    </location>
</feature>
<feature type="compositionally biased region" description="Basic and acidic residues" evidence="1">
    <location>
        <begin position="1"/>
        <end position="12"/>
    </location>
</feature>
<evidence type="ECO:0000313" key="2">
    <source>
        <dbReference type="EMBL" id="TGO08598.1"/>
    </source>
</evidence>
<feature type="region of interest" description="Disordered" evidence="1">
    <location>
        <begin position="201"/>
        <end position="246"/>
    </location>
</feature>
<reference evidence="2 3" key="1">
    <citation type="submission" date="2017-12" db="EMBL/GenBank/DDBJ databases">
        <title>Comparative genomics of Botrytis spp.</title>
        <authorList>
            <person name="Valero-Jimenez C.A."/>
            <person name="Tapia P."/>
            <person name="Veloso J."/>
            <person name="Silva-Moreno E."/>
            <person name="Staats M."/>
            <person name="Valdes J.H."/>
            <person name="Van Kan J.A.L."/>
        </authorList>
    </citation>
    <scope>NUCLEOTIDE SEQUENCE [LARGE SCALE GENOMIC DNA]</scope>
    <source>
        <strain evidence="2 3">Bt9001</strain>
    </source>
</reference>
<feature type="compositionally biased region" description="Basic and acidic residues" evidence="1">
    <location>
        <begin position="553"/>
        <end position="571"/>
    </location>
</feature>
<evidence type="ECO:0000313" key="3">
    <source>
        <dbReference type="Proteomes" id="UP000297777"/>
    </source>
</evidence>
<comment type="caution">
    <text evidence="2">The sequence shown here is derived from an EMBL/GenBank/DDBJ whole genome shotgun (WGS) entry which is preliminary data.</text>
</comment>
<proteinExistence type="predicted"/>
<name>A0A4Z1EDY8_9HELO</name>
<feature type="compositionally biased region" description="Polar residues" evidence="1">
    <location>
        <begin position="156"/>
        <end position="166"/>
    </location>
</feature>
<feature type="compositionally biased region" description="Polar residues" evidence="1">
    <location>
        <begin position="131"/>
        <end position="146"/>
    </location>
</feature>
<feature type="region of interest" description="Disordered" evidence="1">
    <location>
        <begin position="548"/>
        <end position="581"/>
    </location>
</feature>
<sequence length="581" mass="64755">MEGENQRNDDSMASRSGINPDDPLQSIESNDADSTQEVSALMPRTGERRPQRSGLIGIRRHQRVPSSSQVPSYLLRARRGSSPAYAAALSPYLGPINPRGHQRLPDNPVPAMMPNRAQIPESYLRTANTGNTQSLSQARNNNTPGSNHPAGLQLQPRKNVSSGQVADQTMADRVQPLSGNFHYTGPISYNPLTEALNPRNAQFYSTPMSPNPKKRRQMQSDAAHYSSIQRSDHANRRSSQRDSYMGGVESSVDLQALRSVAVGSSNATQGAWGVLIPKERTHNRLEDQQYRLYKYAAPPPCPIAPSPPERRPVLSSTIPVVLNEQIDRPRSKREATFSLVKNAAVMLDPFTKIVPATVKLVADNDEVWEYRYAGTRRNWKKGQGGKVNVAKLNEWANAILRRRLPGSFPPAAKKRVYSAPPPPKPKNDKWTEWERAFLEAHILDAVKAKKGNLDEDDWQLIADAQNEEFFGQKRLPGLPMALLTSRSLTIDDVPVTRGGGYTKTEGYFPKRSSSEIQNILYHWPDIHEKIKQLIRRHRGKVPIYVDCDTDISDSERTSDDENGEKKADKAEIGASKPISEG</sequence>
<dbReference type="AlphaFoldDB" id="A0A4Z1EDY8"/>
<dbReference type="OrthoDB" id="3555249at2759"/>